<dbReference type="Pfam" id="PF14261">
    <property type="entry name" value="DUF4351"/>
    <property type="match status" value="1"/>
</dbReference>
<dbReference type="AlphaFoldDB" id="A0A1J0AAK6"/>
<organism evidence="2 3">
    <name type="scientific">Gloeomargarita lithophora Alchichica-D10</name>
    <dbReference type="NCBI Taxonomy" id="1188229"/>
    <lineage>
        <taxon>Bacteria</taxon>
        <taxon>Bacillati</taxon>
        <taxon>Cyanobacteriota</taxon>
        <taxon>Cyanophyceae</taxon>
        <taxon>Gloeomargaritales</taxon>
        <taxon>Gloeomargaritaceae</taxon>
        <taxon>Gloeomargarita</taxon>
    </lineage>
</organism>
<dbReference type="InterPro" id="IPR025587">
    <property type="entry name" value="DUF4351"/>
</dbReference>
<dbReference type="PANTHER" id="PTHR35586:SF2">
    <property type="entry name" value="SLL1542 PROTEIN"/>
    <property type="match status" value="1"/>
</dbReference>
<dbReference type="EMBL" id="CP017675">
    <property type="protein sequence ID" value="APB32962.1"/>
    <property type="molecule type" value="Genomic_DNA"/>
</dbReference>
<evidence type="ECO:0000259" key="1">
    <source>
        <dbReference type="Pfam" id="PF14261"/>
    </source>
</evidence>
<keyword evidence="3" id="KW-1185">Reference proteome</keyword>
<name>A0A1J0AAK6_9CYAN</name>
<proteinExistence type="predicted"/>
<gene>
    <name evidence="2" type="ORF">GlitD10_0648</name>
</gene>
<feature type="domain" description="DUF4351" evidence="1">
    <location>
        <begin position="241"/>
        <end position="299"/>
    </location>
</feature>
<dbReference type="OrthoDB" id="509960at2"/>
<dbReference type="PANTHER" id="PTHR35586">
    <property type="entry name" value="SLL1691 PROTEIN"/>
    <property type="match status" value="1"/>
</dbReference>
<accession>A0A1J0AAK6</accession>
<reference evidence="2 3" key="1">
    <citation type="submission" date="2016-10" db="EMBL/GenBank/DDBJ databases">
        <title>Description of Gloeomargarita lithophora gen. nov., sp. nov., a thylakoid-bearing basal-branching cyanobacterium with intracellular carbonates, and proposal for Gloeomargaritales ord. nov.</title>
        <authorList>
            <person name="Moreira D."/>
            <person name="Tavera R."/>
            <person name="Benzerara K."/>
            <person name="Skouri-Panet F."/>
            <person name="Couradeau E."/>
            <person name="Gerard E."/>
            <person name="Loussert C."/>
            <person name="Novelo E."/>
            <person name="Zivanovic Y."/>
            <person name="Lopez-Garcia P."/>
        </authorList>
    </citation>
    <scope>NUCLEOTIDE SEQUENCE [LARGE SCALE GENOMIC DNA]</scope>
    <source>
        <strain evidence="2 3">D10</strain>
    </source>
</reference>
<dbReference type="RefSeq" id="WP_071453627.1">
    <property type="nucleotide sequence ID" value="NZ_CP017675.1"/>
</dbReference>
<protein>
    <recommendedName>
        <fullName evidence="1">DUF4351 domain-containing protein</fullName>
    </recommendedName>
</protein>
<evidence type="ECO:0000313" key="2">
    <source>
        <dbReference type="EMBL" id="APB32962.1"/>
    </source>
</evidence>
<sequence length="303" mass="34277">MSRTPFDEFSKSLFEVLLTQAGQVNLNREVSGESRWIDVYFSPNPGYEPDPSLGLLGQLALTPCLFEPFRNPPSPAEIRSCILKNLLVQAELERQTKQDNSDTRPARLWVLTPTLSKRVLNQFGAQPAREWPAGVYSLAEGLQTGMVVLHHLPLEPETLWLRLLGRGKVQKRAVEEVIQLPEGSRKRQDALRLLIGWKIQVEISGTTEEREAMMPLLQAYLEWEQKTKLEGKQEGKQEGRQEGRQEGEVGLILRQLQRKIGQPTSTQVSQIQGMSIDQLETLGEALLDFTTAEDLTQWLNNLA</sequence>
<evidence type="ECO:0000313" key="3">
    <source>
        <dbReference type="Proteomes" id="UP000180235"/>
    </source>
</evidence>
<dbReference type="Proteomes" id="UP000180235">
    <property type="component" value="Chromosome"/>
</dbReference>
<dbReference type="STRING" id="1188229.GlitD10_0648"/>
<dbReference type="KEGG" id="glt:GlitD10_0648"/>